<accession>A0A1G9I0M0</accession>
<dbReference type="STRING" id="686624.SAMN04488242_0630"/>
<dbReference type="RefSeq" id="WP_093248811.1">
    <property type="nucleotide sequence ID" value="NZ_FNGP01000001.1"/>
</dbReference>
<evidence type="ECO:0000313" key="4">
    <source>
        <dbReference type="EMBL" id="SDL18373.1"/>
    </source>
</evidence>
<feature type="compositionally biased region" description="Low complexity" evidence="2">
    <location>
        <begin position="22"/>
        <end position="51"/>
    </location>
</feature>
<gene>
    <name evidence="4" type="ORF">SAMN04488242_0630</name>
</gene>
<protein>
    <submittedName>
        <fullName evidence="4">Uncharacterized protein</fullName>
    </submittedName>
</protein>
<evidence type="ECO:0000256" key="1">
    <source>
        <dbReference type="SAM" id="Coils"/>
    </source>
</evidence>
<dbReference type="PROSITE" id="PS51257">
    <property type="entry name" value="PROKAR_LIPOPROTEIN"/>
    <property type="match status" value="1"/>
</dbReference>
<dbReference type="EMBL" id="FNGP01000001">
    <property type="protein sequence ID" value="SDL18373.1"/>
    <property type="molecule type" value="Genomic_DNA"/>
</dbReference>
<feature type="coiled-coil region" evidence="1">
    <location>
        <begin position="119"/>
        <end position="146"/>
    </location>
</feature>
<evidence type="ECO:0000313" key="5">
    <source>
        <dbReference type="Proteomes" id="UP000199475"/>
    </source>
</evidence>
<keyword evidence="1" id="KW-0175">Coiled coil</keyword>
<dbReference type="AlphaFoldDB" id="A0A1G9I0M0"/>
<name>A0A1G9I0M0_9ACTN</name>
<reference evidence="4 5" key="1">
    <citation type="submission" date="2016-10" db="EMBL/GenBank/DDBJ databases">
        <authorList>
            <person name="de Groot N.N."/>
        </authorList>
    </citation>
    <scope>NUCLEOTIDE SEQUENCE [LARGE SCALE GENOMIC DNA]</scope>
    <source>
        <strain evidence="4 5">CGMCC 1.9159</strain>
    </source>
</reference>
<feature type="chain" id="PRO_5039442568" evidence="3">
    <location>
        <begin position="21"/>
        <end position="175"/>
    </location>
</feature>
<evidence type="ECO:0000256" key="2">
    <source>
        <dbReference type="SAM" id="MobiDB-lite"/>
    </source>
</evidence>
<keyword evidence="5" id="KW-1185">Reference proteome</keyword>
<feature type="region of interest" description="Disordered" evidence="2">
    <location>
        <begin position="21"/>
        <end position="95"/>
    </location>
</feature>
<sequence length="175" mass="17971">MTPRIVVSLFAVATLFGVSACSETPSDTSAPTTPTESAAADPTASETTESAEPTEDDSSSPATGEQSVAEACTAIAEPMTQASEELQDIAASTTDPEAAVEAWSTVVEAYESAADNVSNAEVEAAVDTASEDLAELRDALQKAYVEKDADAMGLYTDAVAAFQESQTELMDLCAG</sequence>
<evidence type="ECO:0000256" key="3">
    <source>
        <dbReference type="SAM" id="SignalP"/>
    </source>
</evidence>
<proteinExistence type="predicted"/>
<organism evidence="4 5">
    <name type="scientific">Tessaracoccus oleiagri</name>
    <dbReference type="NCBI Taxonomy" id="686624"/>
    <lineage>
        <taxon>Bacteria</taxon>
        <taxon>Bacillati</taxon>
        <taxon>Actinomycetota</taxon>
        <taxon>Actinomycetes</taxon>
        <taxon>Propionibacteriales</taxon>
        <taxon>Propionibacteriaceae</taxon>
        <taxon>Tessaracoccus</taxon>
    </lineage>
</organism>
<keyword evidence="3" id="KW-0732">Signal</keyword>
<dbReference type="OrthoDB" id="3733635at2"/>
<feature type="signal peptide" evidence="3">
    <location>
        <begin position="1"/>
        <end position="20"/>
    </location>
</feature>
<feature type="compositionally biased region" description="Polar residues" evidence="2">
    <location>
        <begin position="80"/>
        <end position="95"/>
    </location>
</feature>
<dbReference type="Proteomes" id="UP000199475">
    <property type="component" value="Unassembled WGS sequence"/>
</dbReference>